<feature type="compositionally biased region" description="Basic and acidic residues" evidence="9">
    <location>
        <begin position="161"/>
        <end position="176"/>
    </location>
</feature>
<keyword evidence="4 8" id="KW-0564">Palmitate</keyword>
<dbReference type="OrthoDB" id="9809164at2"/>
<protein>
    <recommendedName>
        <fullName evidence="8">Peptidoglycan-associated lipoprotein</fullName>
        <shortName evidence="8">PAL</shortName>
    </recommendedName>
</protein>
<comment type="similarity">
    <text evidence="8">Belongs to the Pal lipoprotein family.</text>
</comment>
<dbReference type="SUPFAM" id="SSF103088">
    <property type="entry name" value="OmpA-like"/>
    <property type="match status" value="1"/>
</dbReference>
<evidence type="ECO:0000313" key="13">
    <source>
        <dbReference type="Proteomes" id="UP000050580"/>
    </source>
</evidence>
<dbReference type="GO" id="GO:0051301">
    <property type="term" value="P:cell division"/>
    <property type="evidence" value="ECO:0007669"/>
    <property type="project" value="UniProtKB-UniRule"/>
</dbReference>
<dbReference type="EMBL" id="LBNQ01000023">
    <property type="protein sequence ID" value="KKW68007.1"/>
    <property type="molecule type" value="Genomic_DNA"/>
</dbReference>
<dbReference type="PANTHER" id="PTHR30329:SF21">
    <property type="entry name" value="LIPOPROTEIN YIAD-RELATED"/>
    <property type="match status" value="1"/>
</dbReference>
<evidence type="ECO:0000256" key="3">
    <source>
        <dbReference type="ARBA" id="ARBA00023136"/>
    </source>
</evidence>
<comment type="function">
    <text evidence="8">Part of the Tol-Pal system, which plays a role in outer membrane invagination during cell division and is important for maintaining outer membrane integrity.</text>
</comment>
<evidence type="ECO:0000256" key="9">
    <source>
        <dbReference type="SAM" id="MobiDB-lite"/>
    </source>
</evidence>
<dbReference type="Pfam" id="PF00691">
    <property type="entry name" value="OmpA"/>
    <property type="match status" value="1"/>
</dbReference>
<accession>A0A0U1PZU7</accession>
<dbReference type="InterPro" id="IPR006664">
    <property type="entry name" value="OMP_bac"/>
</dbReference>
<dbReference type="PRINTS" id="PR01023">
    <property type="entry name" value="NAFLGMOTY"/>
</dbReference>
<keyword evidence="6 8" id="KW-0449">Lipoprotein</keyword>
<evidence type="ECO:0000313" key="12">
    <source>
        <dbReference type="EMBL" id="KKW68007.1"/>
    </source>
</evidence>
<gene>
    <name evidence="8" type="primary">pal</name>
    <name evidence="12" type="ORF">AAV94_07525</name>
</gene>
<feature type="region of interest" description="Disordered" evidence="9">
    <location>
        <begin position="155"/>
        <end position="176"/>
    </location>
</feature>
<reference evidence="12 13" key="1">
    <citation type="submission" date="2015-05" db="EMBL/GenBank/DDBJ databases">
        <title>Draft genome sequence of Lampropedia sp. CT6, isolated from the microbial mat of a hot water spring, located at Manikaran, India.</title>
        <authorList>
            <person name="Tripathi C."/>
            <person name="Rani P."/>
            <person name="Mahato N.K."/>
            <person name="Lal R."/>
        </authorList>
    </citation>
    <scope>NUCLEOTIDE SEQUENCE [LARGE SCALE GENOMIC DNA]</scope>
    <source>
        <strain evidence="12 13">CT6</strain>
    </source>
</reference>
<evidence type="ECO:0000256" key="8">
    <source>
        <dbReference type="HAMAP-Rule" id="MF_02204"/>
    </source>
</evidence>
<evidence type="ECO:0000256" key="5">
    <source>
        <dbReference type="ARBA" id="ARBA00023237"/>
    </source>
</evidence>
<dbReference type="InterPro" id="IPR014169">
    <property type="entry name" value="Pal_lipo_C"/>
</dbReference>
<evidence type="ECO:0000256" key="2">
    <source>
        <dbReference type="ARBA" id="ARBA00022729"/>
    </source>
</evidence>
<feature type="signal peptide" evidence="10">
    <location>
        <begin position="1"/>
        <end position="20"/>
    </location>
</feature>
<dbReference type="InterPro" id="IPR006690">
    <property type="entry name" value="OMPA-like_CS"/>
</dbReference>
<dbReference type="CDD" id="cd07185">
    <property type="entry name" value="OmpA_C-like"/>
    <property type="match status" value="1"/>
</dbReference>
<evidence type="ECO:0000256" key="7">
    <source>
        <dbReference type="ARBA" id="ARBA00023306"/>
    </source>
</evidence>
<dbReference type="InterPro" id="IPR050330">
    <property type="entry name" value="Bact_OuterMem_StrucFunc"/>
</dbReference>
<dbReference type="InterPro" id="IPR039001">
    <property type="entry name" value="Pal"/>
</dbReference>
<organism evidence="12 13">
    <name type="scientific">Lampropedia cohaerens</name>
    <dbReference type="NCBI Taxonomy" id="1610491"/>
    <lineage>
        <taxon>Bacteria</taxon>
        <taxon>Pseudomonadati</taxon>
        <taxon>Pseudomonadota</taxon>
        <taxon>Betaproteobacteria</taxon>
        <taxon>Burkholderiales</taxon>
        <taxon>Comamonadaceae</taxon>
        <taxon>Lampropedia</taxon>
    </lineage>
</organism>
<dbReference type="Gene3D" id="3.30.1330.60">
    <property type="entry name" value="OmpA-like domain"/>
    <property type="match status" value="1"/>
</dbReference>
<keyword evidence="1 8" id="KW-0132">Cell division</keyword>
<name>A0A0U1PZU7_9BURK</name>
<keyword evidence="13" id="KW-1185">Reference proteome</keyword>
<evidence type="ECO:0000259" key="11">
    <source>
        <dbReference type="PROSITE" id="PS51123"/>
    </source>
</evidence>
<dbReference type="RefSeq" id="WP_046741709.1">
    <property type="nucleotide sequence ID" value="NZ_LBNQ01000023.1"/>
</dbReference>
<dbReference type="InterPro" id="IPR036737">
    <property type="entry name" value="OmpA-like_sf"/>
</dbReference>
<evidence type="ECO:0000256" key="4">
    <source>
        <dbReference type="ARBA" id="ARBA00023139"/>
    </source>
</evidence>
<dbReference type="HAMAP" id="MF_02204">
    <property type="entry name" value="Pal"/>
    <property type="match status" value="1"/>
</dbReference>
<dbReference type="PROSITE" id="PS51257">
    <property type="entry name" value="PROKAR_LIPOPROTEIN"/>
    <property type="match status" value="1"/>
</dbReference>
<sequence>MLRMKKTLSYTLLVSALVLAGCSSTKLDDQAGADTGVIPTSPQDGSQTGISGIDLTASSIPGEGPANVSHIVYFDFDSYVVKPEYQSTLQSHADFLRNHTDYTVVLEGHTDDLGGREYNLALGQRRAEAVRQTLDLLGVPASRIEAVSYGMERPRVSGSTEEARAQNRRVEIRYNR</sequence>
<dbReference type="PROSITE" id="PS01068">
    <property type="entry name" value="OMPA_1"/>
    <property type="match status" value="1"/>
</dbReference>
<dbReference type="PATRIC" id="fig|1610491.3.peg.1596"/>
<comment type="subunit">
    <text evidence="8">The Tol-Pal system is composed of five core proteins: the inner membrane proteins TolA, TolQ and TolR, the periplasmic protein TolB and the outer membrane protein Pal. They form a network linking the inner and outer membranes and the peptidoglycan layer.</text>
</comment>
<dbReference type="PRINTS" id="PR01021">
    <property type="entry name" value="OMPADOMAIN"/>
</dbReference>
<evidence type="ECO:0000256" key="6">
    <source>
        <dbReference type="ARBA" id="ARBA00023288"/>
    </source>
</evidence>
<keyword evidence="3 8" id="KW-0472">Membrane</keyword>
<dbReference type="Proteomes" id="UP000050580">
    <property type="component" value="Unassembled WGS sequence"/>
</dbReference>
<dbReference type="AlphaFoldDB" id="A0A0U1PZU7"/>
<comment type="caution">
    <text evidence="12">The sequence shown here is derived from an EMBL/GenBank/DDBJ whole genome shotgun (WGS) entry which is preliminary data.</text>
</comment>
<evidence type="ECO:0000256" key="1">
    <source>
        <dbReference type="ARBA" id="ARBA00022618"/>
    </source>
</evidence>
<feature type="chain" id="PRO_5006713034" description="Peptidoglycan-associated lipoprotein" evidence="10">
    <location>
        <begin position="21"/>
        <end position="176"/>
    </location>
</feature>
<evidence type="ECO:0000256" key="10">
    <source>
        <dbReference type="SAM" id="SignalP"/>
    </source>
</evidence>
<comment type="subcellular location">
    <subcellularLocation>
        <location evidence="8">Cell outer membrane</location>
        <topology evidence="8">Lipid-anchor</topology>
    </subcellularLocation>
</comment>
<dbReference type="STRING" id="1610491.AAV94_07525"/>
<dbReference type="InterPro" id="IPR006665">
    <property type="entry name" value="OmpA-like"/>
</dbReference>
<proteinExistence type="inferred from homology"/>
<keyword evidence="2 8" id="KW-0732">Signal</keyword>
<dbReference type="NCBIfam" id="TIGR02802">
    <property type="entry name" value="Pal_lipo"/>
    <property type="match status" value="1"/>
</dbReference>
<feature type="domain" description="OmpA-like" evidence="11">
    <location>
        <begin position="61"/>
        <end position="176"/>
    </location>
</feature>
<keyword evidence="5 8" id="KW-0998">Cell outer membrane</keyword>
<dbReference type="PROSITE" id="PS51123">
    <property type="entry name" value="OMPA_2"/>
    <property type="match status" value="1"/>
</dbReference>
<dbReference type="GO" id="GO:0009279">
    <property type="term" value="C:cell outer membrane"/>
    <property type="evidence" value="ECO:0007669"/>
    <property type="project" value="UniProtKB-SubCell"/>
</dbReference>
<dbReference type="PANTHER" id="PTHR30329">
    <property type="entry name" value="STATOR ELEMENT OF FLAGELLAR MOTOR COMPLEX"/>
    <property type="match status" value="1"/>
</dbReference>
<keyword evidence="7 8" id="KW-0131">Cell cycle</keyword>